<evidence type="ECO:0000313" key="1">
    <source>
        <dbReference type="EMBL" id="KAI5680933.1"/>
    </source>
</evidence>
<dbReference type="EMBL" id="CM044701">
    <property type="protein sequence ID" value="KAI5680933.1"/>
    <property type="molecule type" value="Genomic_DNA"/>
</dbReference>
<comment type="caution">
    <text evidence="1">The sequence shown here is derived from an EMBL/GenBank/DDBJ whole genome shotgun (WGS) entry which is preliminary data.</text>
</comment>
<dbReference type="Proteomes" id="UP001060085">
    <property type="component" value="Linkage Group LG01"/>
</dbReference>
<organism evidence="1 2">
    <name type="scientific">Catharanthus roseus</name>
    <name type="common">Madagascar periwinkle</name>
    <name type="synonym">Vinca rosea</name>
    <dbReference type="NCBI Taxonomy" id="4058"/>
    <lineage>
        <taxon>Eukaryota</taxon>
        <taxon>Viridiplantae</taxon>
        <taxon>Streptophyta</taxon>
        <taxon>Embryophyta</taxon>
        <taxon>Tracheophyta</taxon>
        <taxon>Spermatophyta</taxon>
        <taxon>Magnoliopsida</taxon>
        <taxon>eudicotyledons</taxon>
        <taxon>Gunneridae</taxon>
        <taxon>Pentapetalae</taxon>
        <taxon>asterids</taxon>
        <taxon>lamiids</taxon>
        <taxon>Gentianales</taxon>
        <taxon>Apocynaceae</taxon>
        <taxon>Rauvolfioideae</taxon>
        <taxon>Vinceae</taxon>
        <taxon>Catharanthinae</taxon>
        <taxon>Catharanthus</taxon>
    </lineage>
</organism>
<protein>
    <submittedName>
        <fullName evidence="1">Uncharacterized protein</fullName>
    </submittedName>
</protein>
<name>A0ACC0C7I9_CATRO</name>
<gene>
    <name evidence="1" type="ORF">M9H77_02160</name>
</gene>
<reference evidence="2" key="1">
    <citation type="journal article" date="2023" name="Nat. Plants">
        <title>Single-cell RNA sequencing provides a high-resolution roadmap for understanding the multicellular compartmentation of specialized metabolism.</title>
        <authorList>
            <person name="Sun S."/>
            <person name="Shen X."/>
            <person name="Li Y."/>
            <person name="Li Y."/>
            <person name="Wang S."/>
            <person name="Li R."/>
            <person name="Zhang H."/>
            <person name="Shen G."/>
            <person name="Guo B."/>
            <person name="Wei J."/>
            <person name="Xu J."/>
            <person name="St-Pierre B."/>
            <person name="Chen S."/>
            <person name="Sun C."/>
        </authorList>
    </citation>
    <scope>NUCLEOTIDE SEQUENCE [LARGE SCALE GENOMIC DNA]</scope>
</reference>
<proteinExistence type="predicted"/>
<evidence type="ECO:0000313" key="2">
    <source>
        <dbReference type="Proteomes" id="UP001060085"/>
    </source>
</evidence>
<keyword evidence="2" id="KW-1185">Reference proteome</keyword>
<accession>A0ACC0C7I9</accession>
<sequence>MSAIVCGKRSNFFEDLQSSSPSPPSPVSKRIRCSSSSPVRFSPPAAAGGAFSSFSVNFISGASSSSLALDHLVALFPDMDKQKLKADILELTSLKARANQDILIIVRVEITNNELVTWLYFLRLIIYVTSKEENLIKYKTFHTYLQVFNTFS</sequence>